<proteinExistence type="predicted"/>
<feature type="region of interest" description="Disordered" evidence="1">
    <location>
        <begin position="74"/>
        <end position="112"/>
    </location>
</feature>
<accession>A0AAV7QPB9</accession>
<keyword evidence="3" id="KW-1185">Reference proteome</keyword>
<protein>
    <submittedName>
        <fullName evidence="2">Uncharacterized protein</fullName>
    </submittedName>
</protein>
<evidence type="ECO:0000256" key="1">
    <source>
        <dbReference type="SAM" id="MobiDB-lite"/>
    </source>
</evidence>
<dbReference type="EMBL" id="JANPWB010000010">
    <property type="protein sequence ID" value="KAJ1140929.1"/>
    <property type="molecule type" value="Genomic_DNA"/>
</dbReference>
<sequence length="112" mass="12746">MPSRKLRDRVPVRVRMPAPGAVSRREGGGSWERAALEIQRVHAVTSRVALRGSSESAERKIVMEPAGWRTAHLEKRRKDWKQGGCKKGDSKILQTGNHSKPSKVFERRMQYL</sequence>
<organism evidence="2 3">
    <name type="scientific">Pleurodeles waltl</name>
    <name type="common">Iberian ribbed newt</name>
    <dbReference type="NCBI Taxonomy" id="8319"/>
    <lineage>
        <taxon>Eukaryota</taxon>
        <taxon>Metazoa</taxon>
        <taxon>Chordata</taxon>
        <taxon>Craniata</taxon>
        <taxon>Vertebrata</taxon>
        <taxon>Euteleostomi</taxon>
        <taxon>Amphibia</taxon>
        <taxon>Batrachia</taxon>
        <taxon>Caudata</taxon>
        <taxon>Salamandroidea</taxon>
        <taxon>Salamandridae</taxon>
        <taxon>Pleurodelinae</taxon>
        <taxon>Pleurodeles</taxon>
    </lineage>
</organism>
<feature type="compositionally biased region" description="Basic and acidic residues" evidence="1">
    <location>
        <begin position="103"/>
        <end position="112"/>
    </location>
</feature>
<dbReference type="AlphaFoldDB" id="A0AAV7QPB9"/>
<evidence type="ECO:0000313" key="3">
    <source>
        <dbReference type="Proteomes" id="UP001066276"/>
    </source>
</evidence>
<reference evidence="2" key="1">
    <citation type="journal article" date="2022" name="bioRxiv">
        <title>Sequencing and chromosome-scale assembly of the giantPleurodeles waltlgenome.</title>
        <authorList>
            <person name="Brown T."/>
            <person name="Elewa A."/>
            <person name="Iarovenko S."/>
            <person name="Subramanian E."/>
            <person name="Araus A.J."/>
            <person name="Petzold A."/>
            <person name="Susuki M."/>
            <person name="Suzuki K.-i.T."/>
            <person name="Hayashi T."/>
            <person name="Toyoda A."/>
            <person name="Oliveira C."/>
            <person name="Osipova E."/>
            <person name="Leigh N.D."/>
            <person name="Simon A."/>
            <person name="Yun M.H."/>
        </authorList>
    </citation>
    <scope>NUCLEOTIDE SEQUENCE</scope>
    <source>
        <strain evidence="2">20211129_DDA</strain>
        <tissue evidence="2">Liver</tissue>
    </source>
</reference>
<gene>
    <name evidence="2" type="ORF">NDU88_007266</name>
</gene>
<feature type="compositionally biased region" description="Basic and acidic residues" evidence="1">
    <location>
        <begin position="74"/>
        <end position="90"/>
    </location>
</feature>
<evidence type="ECO:0000313" key="2">
    <source>
        <dbReference type="EMBL" id="KAJ1140929.1"/>
    </source>
</evidence>
<dbReference type="Proteomes" id="UP001066276">
    <property type="component" value="Chromosome 6"/>
</dbReference>
<name>A0AAV7QPB9_PLEWA</name>
<comment type="caution">
    <text evidence="2">The sequence shown here is derived from an EMBL/GenBank/DDBJ whole genome shotgun (WGS) entry which is preliminary data.</text>
</comment>